<evidence type="ECO:0000256" key="1">
    <source>
        <dbReference type="SAM" id="MobiDB-lite"/>
    </source>
</evidence>
<dbReference type="EMBL" id="JACMSC010000015">
    <property type="protein sequence ID" value="KAG6487482.1"/>
    <property type="molecule type" value="Genomic_DNA"/>
</dbReference>
<feature type="region of interest" description="Disordered" evidence="1">
    <location>
        <begin position="85"/>
        <end position="120"/>
    </location>
</feature>
<name>A0A8J5FGM9_ZINOF</name>
<comment type="caution">
    <text evidence="2">The sequence shown here is derived from an EMBL/GenBank/DDBJ whole genome shotgun (WGS) entry which is preliminary data.</text>
</comment>
<organism evidence="2 3">
    <name type="scientific">Zingiber officinale</name>
    <name type="common">Ginger</name>
    <name type="synonym">Amomum zingiber</name>
    <dbReference type="NCBI Taxonomy" id="94328"/>
    <lineage>
        <taxon>Eukaryota</taxon>
        <taxon>Viridiplantae</taxon>
        <taxon>Streptophyta</taxon>
        <taxon>Embryophyta</taxon>
        <taxon>Tracheophyta</taxon>
        <taxon>Spermatophyta</taxon>
        <taxon>Magnoliopsida</taxon>
        <taxon>Liliopsida</taxon>
        <taxon>Zingiberales</taxon>
        <taxon>Zingiberaceae</taxon>
        <taxon>Zingiber</taxon>
    </lineage>
</organism>
<keyword evidence="3" id="KW-1185">Reference proteome</keyword>
<accession>A0A8J5FGM9</accession>
<feature type="region of interest" description="Disordered" evidence="1">
    <location>
        <begin position="44"/>
        <end position="63"/>
    </location>
</feature>
<sequence length="141" mass="15648">MSTAIFFFHQQGGRRRGCRERRLLKRCFPSLQLFLSSLHQSSSITDMGATNEEADEEDAASADFSRGIGMMKFTAAARESIDAVSTIHKRSKSSSHSKDRQTIYVGESDELESGEEEKAMDSLMATTSALFRSASKRESIP</sequence>
<evidence type="ECO:0000313" key="3">
    <source>
        <dbReference type="Proteomes" id="UP000734854"/>
    </source>
</evidence>
<evidence type="ECO:0000313" key="2">
    <source>
        <dbReference type="EMBL" id="KAG6487482.1"/>
    </source>
</evidence>
<reference evidence="2 3" key="1">
    <citation type="submission" date="2020-08" db="EMBL/GenBank/DDBJ databases">
        <title>Plant Genome Project.</title>
        <authorList>
            <person name="Zhang R.-G."/>
        </authorList>
    </citation>
    <scope>NUCLEOTIDE SEQUENCE [LARGE SCALE GENOMIC DNA]</scope>
    <source>
        <tissue evidence="2">Rhizome</tissue>
    </source>
</reference>
<protein>
    <submittedName>
        <fullName evidence="2">Uncharacterized protein</fullName>
    </submittedName>
</protein>
<dbReference type="AlphaFoldDB" id="A0A8J5FGM9"/>
<proteinExistence type="predicted"/>
<gene>
    <name evidence="2" type="ORF">ZIOFF_056068</name>
</gene>
<dbReference type="Proteomes" id="UP000734854">
    <property type="component" value="Unassembled WGS sequence"/>
</dbReference>